<organism evidence="10 11">
    <name type="scientific">Oceanispirochaeta crateris</name>
    <dbReference type="NCBI Taxonomy" id="2518645"/>
    <lineage>
        <taxon>Bacteria</taxon>
        <taxon>Pseudomonadati</taxon>
        <taxon>Spirochaetota</taxon>
        <taxon>Spirochaetia</taxon>
        <taxon>Spirochaetales</taxon>
        <taxon>Spirochaetaceae</taxon>
        <taxon>Oceanispirochaeta</taxon>
    </lineage>
</organism>
<dbReference type="Proteomes" id="UP000324209">
    <property type="component" value="Chromosome"/>
</dbReference>
<evidence type="ECO:0000256" key="7">
    <source>
        <dbReference type="ARBA" id="ARBA00023160"/>
    </source>
</evidence>
<keyword evidence="5 8" id="KW-0460">Magnesium</keyword>
<dbReference type="NCBIfam" id="NF000832">
    <property type="entry name" value="PRK00070.3-2"/>
    <property type="match status" value="1"/>
</dbReference>
<dbReference type="HAMAP" id="MF_00101">
    <property type="entry name" value="AcpS"/>
    <property type="match status" value="1"/>
</dbReference>
<dbReference type="InterPro" id="IPR002582">
    <property type="entry name" value="ACPS"/>
</dbReference>
<dbReference type="GO" id="GO:0008897">
    <property type="term" value="F:holo-[acyl-carrier-protein] synthase activity"/>
    <property type="evidence" value="ECO:0007669"/>
    <property type="project" value="UniProtKB-UniRule"/>
</dbReference>
<name>A0A5C1QI59_9SPIO</name>
<dbReference type="RefSeq" id="WP_149485915.1">
    <property type="nucleotide sequence ID" value="NZ_CP036150.1"/>
</dbReference>
<feature type="binding site" evidence="8">
    <location>
        <position position="56"/>
    </location>
    <ligand>
        <name>Mg(2+)</name>
        <dbReference type="ChEBI" id="CHEBI:18420"/>
    </ligand>
</feature>
<feature type="binding site" evidence="8">
    <location>
        <position position="8"/>
    </location>
    <ligand>
        <name>Mg(2+)</name>
        <dbReference type="ChEBI" id="CHEBI:18420"/>
    </ligand>
</feature>
<comment type="similarity">
    <text evidence="8">Belongs to the P-Pant transferase superfamily. AcpS family.</text>
</comment>
<dbReference type="NCBIfam" id="TIGR00556">
    <property type="entry name" value="pantethn_trn"/>
    <property type="match status" value="1"/>
</dbReference>
<dbReference type="SUPFAM" id="SSF56214">
    <property type="entry name" value="4'-phosphopantetheinyl transferase"/>
    <property type="match status" value="1"/>
</dbReference>
<dbReference type="InterPro" id="IPR008278">
    <property type="entry name" value="4-PPantetheinyl_Trfase_dom"/>
</dbReference>
<dbReference type="GO" id="GO:0005737">
    <property type="term" value="C:cytoplasm"/>
    <property type="evidence" value="ECO:0007669"/>
    <property type="project" value="UniProtKB-SubCell"/>
</dbReference>
<keyword evidence="7 8" id="KW-0275">Fatty acid biosynthesis</keyword>
<keyword evidence="1 8" id="KW-0444">Lipid biosynthesis</keyword>
<evidence type="ECO:0000259" key="9">
    <source>
        <dbReference type="Pfam" id="PF01648"/>
    </source>
</evidence>
<comment type="catalytic activity">
    <reaction evidence="8">
        <text>apo-[ACP] + CoA = holo-[ACP] + adenosine 3',5'-bisphosphate + H(+)</text>
        <dbReference type="Rhea" id="RHEA:12068"/>
        <dbReference type="Rhea" id="RHEA-COMP:9685"/>
        <dbReference type="Rhea" id="RHEA-COMP:9690"/>
        <dbReference type="ChEBI" id="CHEBI:15378"/>
        <dbReference type="ChEBI" id="CHEBI:29999"/>
        <dbReference type="ChEBI" id="CHEBI:57287"/>
        <dbReference type="ChEBI" id="CHEBI:58343"/>
        <dbReference type="ChEBI" id="CHEBI:64479"/>
        <dbReference type="EC" id="2.7.8.7"/>
    </reaction>
</comment>
<proteinExistence type="inferred from homology"/>
<evidence type="ECO:0000256" key="2">
    <source>
        <dbReference type="ARBA" id="ARBA00022679"/>
    </source>
</evidence>
<evidence type="ECO:0000256" key="3">
    <source>
        <dbReference type="ARBA" id="ARBA00022723"/>
    </source>
</evidence>
<dbReference type="InterPro" id="IPR037143">
    <property type="entry name" value="4-PPantetheinyl_Trfase_dom_sf"/>
</dbReference>
<comment type="subcellular location">
    <subcellularLocation>
        <location evidence="8">Cytoplasm</location>
    </subcellularLocation>
</comment>
<reference evidence="10 11" key="1">
    <citation type="submission" date="2019-02" db="EMBL/GenBank/DDBJ databases">
        <title>Complete Genome Sequence and Methylome Analysis of free living Spirochaetas.</title>
        <authorList>
            <person name="Fomenkov A."/>
            <person name="Dubinina G."/>
            <person name="Leshcheva N."/>
            <person name="Mikheeva N."/>
            <person name="Grabovich M."/>
            <person name="Vincze T."/>
            <person name="Roberts R.J."/>
        </authorList>
    </citation>
    <scope>NUCLEOTIDE SEQUENCE [LARGE SCALE GENOMIC DNA]</scope>
    <source>
        <strain evidence="10 11">K2</strain>
    </source>
</reference>
<dbReference type="Gene3D" id="3.90.470.20">
    <property type="entry name" value="4'-phosphopantetheinyl transferase domain"/>
    <property type="match status" value="1"/>
</dbReference>
<protein>
    <recommendedName>
        <fullName evidence="8">Holo-[acyl-carrier-protein] synthase</fullName>
        <shortName evidence="8">Holo-ACP synthase</shortName>
        <ecNumber evidence="8">2.7.8.7</ecNumber>
    </recommendedName>
    <alternativeName>
        <fullName evidence="8">4'-phosphopantetheinyl transferase AcpS</fullName>
    </alternativeName>
</protein>
<evidence type="ECO:0000256" key="5">
    <source>
        <dbReference type="ARBA" id="ARBA00022842"/>
    </source>
</evidence>
<keyword evidence="8" id="KW-0963">Cytoplasm</keyword>
<gene>
    <name evidence="8" type="primary">acpS</name>
    <name evidence="10" type="ORF">EXM22_07465</name>
</gene>
<dbReference type="EMBL" id="CP036150">
    <property type="protein sequence ID" value="QEN07835.1"/>
    <property type="molecule type" value="Genomic_DNA"/>
</dbReference>
<dbReference type="EC" id="2.7.8.7" evidence="8"/>
<dbReference type="AlphaFoldDB" id="A0A5C1QI59"/>
<evidence type="ECO:0000256" key="4">
    <source>
        <dbReference type="ARBA" id="ARBA00022832"/>
    </source>
</evidence>
<dbReference type="Pfam" id="PF01648">
    <property type="entry name" value="ACPS"/>
    <property type="match status" value="1"/>
</dbReference>
<evidence type="ECO:0000313" key="10">
    <source>
        <dbReference type="EMBL" id="QEN07835.1"/>
    </source>
</evidence>
<comment type="function">
    <text evidence="8">Transfers the 4'-phosphopantetheine moiety from coenzyme A to a Ser of acyl-carrier-protein.</text>
</comment>
<dbReference type="GO" id="GO:0000287">
    <property type="term" value="F:magnesium ion binding"/>
    <property type="evidence" value="ECO:0007669"/>
    <property type="project" value="UniProtKB-UniRule"/>
</dbReference>
<evidence type="ECO:0000256" key="6">
    <source>
        <dbReference type="ARBA" id="ARBA00023098"/>
    </source>
</evidence>
<dbReference type="GO" id="GO:0006633">
    <property type="term" value="P:fatty acid biosynthetic process"/>
    <property type="evidence" value="ECO:0007669"/>
    <property type="project" value="UniProtKB-UniRule"/>
</dbReference>
<dbReference type="OrthoDB" id="517356at2"/>
<evidence type="ECO:0000256" key="8">
    <source>
        <dbReference type="HAMAP-Rule" id="MF_00101"/>
    </source>
</evidence>
<dbReference type="NCBIfam" id="TIGR00516">
    <property type="entry name" value="acpS"/>
    <property type="match status" value="1"/>
</dbReference>
<sequence>MIRGTGIDIVDIQRIREWLNNTDLLKRYFSDDEISYVQSKGHHASASLAARFAAKEAFGKALGTGLRGIRLKDIEVVLDPNGKPELHLKGSALEALKQNGAGAVFLSLSHDSSLSIAQVIIEEASGG</sequence>
<evidence type="ECO:0000256" key="1">
    <source>
        <dbReference type="ARBA" id="ARBA00022516"/>
    </source>
</evidence>
<dbReference type="InterPro" id="IPR004568">
    <property type="entry name" value="Ppantetheine-prot_Trfase_dom"/>
</dbReference>
<dbReference type="KEGG" id="ock:EXM22_07465"/>
<keyword evidence="4 8" id="KW-0276">Fatty acid metabolism</keyword>
<feature type="domain" description="4'-phosphopantetheinyl transferase" evidence="9">
    <location>
        <begin position="5"/>
        <end position="93"/>
    </location>
</feature>
<keyword evidence="2 8" id="KW-0808">Transferase</keyword>
<comment type="cofactor">
    <cofactor evidence="8">
        <name>Mg(2+)</name>
        <dbReference type="ChEBI" id="CHEBI:18420"/>
    </cofactor>
</comment>
<accession>A0A5C1QI59</accession>
<keyword evidence="6 8" id="KW-0443">Lipid metabolism</keyword>
<keyword evidence="3 8" id="KW-0479">Metal-binding</keyword>
<keyword evidence="11" id="KW-1185">Reference proteome</keyword>
<evidence type="ECO:0000313" key="11">
    <source>
        <dbReference type="Proteomes" id="UP000324209"/>
    </source>
</evidence>